<evidence type="ECO:0000313" key="1">
    <source>
        <dbReference type="EMBL" id="THD75981.1"/>
    </source>
</evidence>
<keyword evidence="2" id="KW-1185">Reference proteome</keyword>
<proteinExistence type="predicted"/>
<name>A0A4S3MCG2_9RHOB</name>
<gene>
    <name evidence="1" type="ORF">E7681_05930</name>
</gene>
<reference evidence="1 2" key="1">
    <citation type="submission" date="2019-04" db="EMBL/GenBank/DDBJ databases">
        <title>Draft genome sequence of Youngimonas vesicularis.</title>
        <authorList>
            <person name="Hameed A."/>
        </authorList>
    </citation>
    <scope>NUCLEOTIDE SEQUENCE [LARGE SCALE GENOMIC DNA]</scope>
    <source>
        <strain evidence="1 2">CC-AMW-E</strain>
    </source>
</reference>
<dbReference type="EMBL" id="SSMD01000002">
    <property type="protein sequence ID" value="THD75981.1"/>
    <property type="molecule type" value="Genomic_DNA"/>
</dbReference>
<accession>A0A4S3MCG2</accession>
<organism evidence="1 2">
    <name type="scientific">Thalassobius vesicularis</name>
    <dbReference type="NCBI Taxonomy" id="1294297"/>
    <lineage>
        <taxon>Bacteria</taxon>
        <taxon>Pseudomonadati</taxon>
        <taxon>Pseudomonadota</taxon>
        <taxon>Alphaproteobacteria</taxon>
        <taxon>Rhodobacterales</taxon>
        <taxon>Roseobacteraceae</taxon>
        <taxon>Thalassovita</taxon>
    </lineage>
</organism>
<dbReference type="AlphaFoldDB" id="A0A4S3MCG2"/>
<comment type="caution">
    <text evidence="1">The sequence shown here is derived from an EMBL/GenBank/DDBJ whole genome shotgun (WGS) entry which is preliminary data.</text>
</comment>
<dbReference type="Proteomes" id="UP000306113">
    <property type="component" value="Unassembled WGS sequence"/>
</dbReference>
<evidence type="ECO:0000313" key="2">
    <source>
        <dbReference type="Proteomes" id="UP000306113"/>
    </source>
</evidence>
<sequence length="192" mass="21312">MIPEVPRKRTPPPDKHTYQTGDGLTFWMEYVHAGAPYIAPTIRTTNPAIKLTLVPTWFQSDTVYLLHHYGTVIPFSCPPPESQMHDDRLDRLRADYPDLDLVLTDICRPFKWAEYVERDIRLHDIPTSPGFASHAEQDSMTAMACTLLAPLALHGPISMSHGDKPAGTVGFSAPLTQALKAGSHIRAATTLQ</sequence>
<protein>
    <submittedName>
        <fullName evidence="1">Uncharacterized protein</fullName>
    </submittedName>
</protein>
<dbReference type="RefSeq" id="WP_136338342.1">
    <property type="nucleotide sequence ID" value="NZ_SSMD01000002.1"/>
</dbReference>
<dbReference type="OrthoDB" id="7864575at2"/>